<gene>
    <name evidence="3" type="ORF">VP01_531g6</name>
</gene>
<evidence type="ECO:0000313" key="4">
    <source>
        <dbReference type="Proteomes" id="UP000037035"/>
    </source>
</evidence>
<comment type="caution">
    <text evidence="3">The sequence shown here is derived from an EMBL/GenBank/DDBJ whole genome shotgun (WGS) entry which is preliminary data.</text>
</comment>
<feature type="compositionally biased region" description="Low complexity" evidence="2">
    <location>
        <begin position="980"/>
        <end position="991"/>
    </location>
</feature>
<accession>A0A0L6UM67</accession>
<feature type="region of interest" description="Disordered" evidence="2">
    <location>
        <begin position="1"/>
        <end position="65"/>
    </location>
</feature>
<protein>
    <submittedName>
        <fullName evidence="3">Uncharacterized protein</fullName>
    </submittedName>
</protein>
<evidence type="ECO:0000256" key="2">
    <source>
        <dbReference type="SAM" id="MobiDB-lite"/>
    </source>
</evidence>
<dbReference type="AlphaFoldDB" id="A0A0L6UM67"/>
<feature type="region of interest" description="Disordered" evidence="2">
    <location>
        <begin position="386"/>
        <end position="411"/>
    </location>
</feature>
<keyword evidence="1" id="KW-0175">Coiled coil</keyword>
<name>A0A0L6UM67_9BASI</name>
<sequence>MAPIYQSQQTHVYPNNGVQKESPAVDLKPDSYHSDEEDDSFDVTSLLPSTSNPFSHPGLTEPASFEQTGDLHTFLHTNQDHTRHLRQLNDLIPSPLPAASHPERVSQNTTNSFKNSSVVSSWRVQISNDGLPATLHEETSEELRRSELSSNLIPTDKDSLDLSEDEDGCSTVHAPRDDTTQASHSIIITTPCNGFQVNPGSDECTTNCEPTTCEASEEPLELPHQHRALPPPDFRSLLDHRHRPLPPPEPNKSFGFEFSSPIAIKDLSIHHPPSPDADTPIKKTGPNLGTPENCTKVDANQAELTQESQYLPRNTCSIEDGSLFGPHASQIPPLPHFTPLRVPEPRMSPSHYQSPLSKREESPLMARATKHSTGAGRVHFLPQSILRPRTSQDPRNPTWLQSSQPSKRDSILSGYVQSQSPDRLKCLPLRVLGPHLDTSKSPSAANPSNPHFSAMADDSVYLTPDASLSMDDQQHLVDDNANTKTPNDQIHARMPQSHDNLSSAWEANLLSRYRTLVSLAENLKQDLSIKNQVIQVLTNDRDEAFKNRDEADEKIKEMTDQLHEAIIQQKVKQDQQAQRIASIVENLTCDIENMMAKCDMNMADEKNGVSPDDFQQFQTQLQSSKVAMEKIQLLPQAPQNPISVLETRNSQQAVKIEADSKEIAMLRQQIVQLQDQVAHGTQVPATETSTTARSTPASNNGLANDLDQPHNASVVQSPEDPKTCCQESQVAYDCEVSRMKVEIESLSKQLATMTVKDQDLQDVKENVRMLEEEATSRMQAMAEFRSQAHSLQHELKTTKKSLQAAEDGQAESLEHIKQLQHKLDSITRDHLSELQANMDKLTQSQHEYNADRSELMSKLKTSHQESERLRVELVRLKSRPCQACEDKEIRATVLEQEQHSVQKKFDECRVKLAAQEAQIAGLNKHCKALEHDILGLNIALQAKQQENSYVRLDLSFKDVYLFSSQCSFFAKLKRQAGLTSSSLATSTKTPSNRTGSLVASRETSSAGGEGTIRRNEERKLSQEGSQPIVTRKSRRTESRGMLSSITNLSSSRIDRPNTTSSESISLTLTNKGPRDPTLGCSSETPSKLFSHPEILLLLRHPLFPFQTLTHYQYQPIPQ</sequence>
<proteinExistence type="predicted"/>
<feature type="region of interest" description="Disordered" evidence="2">
    <location>
        <begin position="154"/>
        <end position="177"/>
    </location>
</feature>
<feature type="compositionally biased region" description="Polar residues" evidence="2">
    <location>
        <begin position="683"/>
        <end position="702"/>
    </location>
</feature>
<feature type="compositionally biased region" description="Polar residues" evidence="2">
    <location>
        <begin position="1041"/>
        <end position="1051"/>
    </location>
</feature>
<feature type="coiled-coil region" evidence="1">
    <location>
        <begin position="520"/>
        <end position="568"/>
    </location>
</feature>
<feature type="compositionally biased region" description="Polar residues" evidence="2">
    <location>
        <begin position="1"/>
        <end position="19"/>
    </location>
</feature>
<feature type="compositionally biased region" description="Basic and acidic residues" evidence="2">
    <location>
        <begin position="1011"/>
        <end position="1021"/>
    </location>
</feature>
<feature type="region of interest" description="Disordered" evidence="2">
    <location>
        <begin position="681"/>
        <end position="721"/>
    </location>
</feature>
<feature type="region of interest" description="Disordered" evidence="2">
    <location>
        <begin position="980"/>
        <end position="1083"/>
    </location>
</feature>
<feature type="compositionally biased region" description="Polar residues" evidence="2">
    <location>
        <begin position="42"/>
        <end position="54"/>
    </location>
</feature>
<feature type="compositionally biased region" description="Polar residues" evidence="2">
    <location>
        <begin position="389"/>
        <end position="405"/>
    </location>
</feature>
<feature type="compositionally biased region" description="Polar residues" evidence="2">
    <location>
        <begin position="992"/>
        <end position="1006"/>
    </location>
</feature>
<evidence type="ECO:0000313" key="3">
    <source>
        <dbReference type="EMBL" id="KNZ48925.1"/>
    </source>
</evidence>
<dbReference type="VEuPathDB" id="FungiDB:VP01_531g6"/>
<evidence type="ECO:0000256" key="1">
    <source>
        <dbReference type="SAM" id="Coils"/>
    </source>
</evidence>
<dbReference type="STRING" id="27349.A0A0L6UM67"/>
<keyword evidence="4" id="KW-1185">Reference proteome</keyword>
<dbReference type="Proteomes" id="UP000037035">
    <property type="component" value="Unassembled WGS sequence"/>
</dbReference>
<organism evidence="3 4">
    <name type="scientific">Puccinia sorghi</name>
    <dbReference type="NCBI Taxonomy" id="27349"/>
    <lineage>
        <taxon>Eukaryota</taxon>
        <taxon>Fungi</taxon>
        <taxon>Dikarya</taxon>
        <taxon>Basidiomycota</taxon>
        <taxon>Pucciniomycotina</taxon>
        <taxon>Pucciniomycetes</taxon>
        <taxon>Pucciniales</taxon>
        <taxon>Pucciniaceae</taxon>
        <taxon>Puccinia</taxon>
    </lineage>
</organism>
<reference evidence="3 4" key="1">
    <citation type="submission" date="2015-08" db="EMBL/GenBank/DDBJ databases">
        <title>Next Generation Sequencing and Analysis of the Genome of Puccinia sorghi L Schw, the Causal Agent of Maize Common Rust.</title>
        <authorList>
            <person name="Rochi L."/>
            <person name="Burguener G."/>
            <person name="Darino M."/>
            <person name="Turjanski A."/>
            <person name="Kreff E."/>
            <person name="Dieguez M.J."/>
            <person name="Sacco F."/>
        </authorList>
    </citation>
    <scope>NUCLEOTIDE SEQUENCE [LARGE SCALE GENOMIC DNA]</scope>
    <source>
        <strain evidence="3 4">RO10H11247</strain>
    </source>
</reference>
<dbReference type="EMBL" id="LAVV01010520">
    <property type="protein sequence ID" value="KNZ48925.1"/>
    <property type="molecule type" value="Genomic_DNA"/>
</dbReference>
<feature type="compositionally biased region" description="Low complexity" evidence="2">
    <location>
        <begin position="1058"/>
        <end position="1069"/>
    </location>
</feature>
<dbReference type="OrthoDB" id="2507308at2759"/>